<evidence type="ECO:0000313" key="13">
    <source>
        <dbReference type="Proteomes" id="UP000033140"/>
    </source>
</evidence>
<dbReference type="GO" id="GO:0005524">
    <property type="term" value="F:ATP binding"/>
    <property type="evidence" value="ECO:0007669"/>
    <property type="project" value="UniProtKB-KW"/>
</dbReference>
<dbReference type="FunFam" id="3.40.50.300:FF:000054">
    <property type="entry name" value="ABC multidrug transporter atrF"/>
    <property type="match status" value="1"/>
</dbReference>
<feature type="transmembrane region" description="Helical" evidence="10">
    <location>
        <begin position="722"/>
        <end position="740"/>
    </location>
</feature>
<dbReference type="InterPro" id="IPR034001">
    <property type="entry name" value="ABCG_PDR_1"/>
</dbReference>
<feature type="transmembrane region" description="Helical" evidence="10">
    <location>
        <begin position="1352"/>
        <end position="1373"/>
    </location>
</feature>
<accession>A0A0E9NCG6</accession>
<reference evidence="12 13" key="3">
    <citation type="journal article" date="2015" name="Genome Announc.">
        <title>Draft Genome Sequence of the Archiascomycetous Yeast Saitoella complicata.</title>
        <authorList>
            <person name="Yamauchi K."/>
            <person name="Kondo S."/>
            <person name="Hamamoto M."/>
            <person name="Takahashi Y."/>
            <person name="Ogura Y."/>
            <person name="Hayashi T."/>
            <person name="Nishida H."/>
        </authorList>
    </citation>
    <scope>NUCLEOTIDE SEQUENCE [LARGE SCALE GENOMIC DNA]</scope>
    <source>
        <strain evidence="12 13">NRRL Y-17804</strain>
    </source>
</reference>
<dbReference type="Gene3D" id="3.40.50.300">
    <property type="entry name" value="P-loop containing nucleotide triphosphate hydrolases"/>
    <property type="match status" value="2"/>
</dbReference>
<feature type="region of interest" description="Disordered" evidence="9">
    <location>
        <begin position="1"/>
        <end position="27"/>
    </location>
</feature>
<dbReference type="InterPro" id="IPR034003">
    <property type="entry name" value="ABCG_PDR_2"/>
</dbReference>
<dbReference type="Gene3D" id="3.40.50.12780">
    <property type="entry name" value="N-terminal domain of ligase-like"/>
    <property type="match status" value="1"/>
</dbReference>
<dbReference type="InterPro" id="IPR020845">
    <property type="entry name" value="AMP-binding_CS"/>
</dbReference>
<dbReference type="Pfam" id="PF06422">
    <property type="entry name" value="PDR_CDR"/>
    <property type="match status" value="1"/>
</dbReference>
<dbReference type="Pfam" id="PF00501">
    <property type="entry name" value="AMP-binding"/>
    <property type="match status" value="1"/>
</dbReference>
<evidence type="ECO:0000256" key="9">
    <source>
        <dbReference type="SAM" id="MobiDB-lite"/>
    </source>
</evidence>
<dbReference type="CDD" id="cd03233">
    <property type="entry name" value="ABCG_PDR_domain1"/>
    <property type="match status" value="1"/>
</dbReference>
<dbReference type="InterPro" id="IPR017871">
    <property type="entry name" value="ABC_transporter-like_CS"/>
</dbReference>
<organism evidence="12 13">
    <name type="scientific">Saitoella complicata (strain BCRC 22490 / CBS 7301 / JCM 7358 / NBRC 10748 / NRRL Y-17804)</name>
    <dbReference type="NCBI Taxonomy" id="698492"/>
    <lineage>
        <taxon>Eukaryota</taxon>
        <taxon>Fungi</taxon>
        <taxon>Dikarya</taxon>
        <taxon>Ascomycota</taxon>
        <taxon>Taphrinomycotina</taxon>
        <taxon>Taphrinomycotina incertae sedis</taxon>
        <taxon>Saitoella</taxon>
    </lineage>
</organism>
<sequence length="2260" mass="250423">MASSNSPGASSSSTAAQTDEDFTLAEPLQPYGYANILWTVPEGSSREQDLPSTTEPVVAQADEANDRPAFPTATRGSRRQDLLRRVTTADLSDGDVNHLVKVFSSRSRRSRQGQEEQEKGDNDDEEEEDPQQKELENLMGEIFNRGGNEEGKKHVGVIFKDLTVKGEGIGASTVSTFGDAMKAPFMIPKKIVGHTPQTPVRTLLDRFTGSVRDGEMLLVLGRPGSGCTTFLKTIANLREAYAGVEGDTTYGGVDAETMKKRYRGEVVYNQEDDLHYATLSVAQTLRFALKTRTPSTRAEGETRSQYIDKFQDMLLKIFGLEHVQKTKVGNELIRGVSGGEKKRVSIAEVMVNRAAVACWDNSTRGLDASTAVEYVRSLRVLTNLAKVTTIVTIYQASESLYDMFDKVLLIDEGKCAYFGPTENARQYFEELGYEPLPRQTTADFLTAVTDPRSRKIKDDAENCPKGPEALAEAYRKSKWARFAKEDIEEFENVLQTHESRQNGQEFQKSVQAGKGEHLTEKSARKSVYTVGFWGQVKACTVRQYQVAWGDKPSLIGKNFLAIFQSMIIGSLFYDTPQNSTGIFQRGGILFFALLFNALLALAELSNAFSSRPVLLKHKSFTFYRPAAYALAQVLADLPVVFVQITVYDITLYFLSGLQRKAGQFFFNFMVLYFTTMAMYSLFRMLGAITPSLDVATRISGVLIQALVVYAGYIIPRPSMKGWFVWIFYLNPVGYGFEALITNEFHNLELPCITPQLVPYGAGYGGVALANQGCTVAGSTPGTGVINGDAYLSQQFSYTWGHAWRNLGFVIMFWIAFVVITIIGLESSLKPGKAGRGEVTVYKKGGAPQAVAAAMEKGGDARDEEEAGAGQEGARAQGRDENYSENRDEEDENIQAMERNEAIFTWQHLDYIIKADGKDRKLLDDVQGWVKPGRLTALMGSSGAGKTTLLNALAQRLGGGRVTGTMLVDGHPLPISFQRSTGYVEQQDVHESTSTVREAMRFSALLRQPKDVPIEEKYDYVEKIINLLELNDIAEAVIGTIGAGLSVEQRKRVTIGVELAAKPKLLLFLDEPTSGLDSQSSFGIVKFLQKLARDAGQAILCTIHQPSAVLFENFDDLLLLEKGGKTIYFGELGKDSQTLLGYFEENGARKCPDDANPAEYMLDVIGAGATAKADKDWHEVWEQSENKKRITEEIESIISKRRGNKLDAAGDSEFAMPLWTQINAVTRRSWISYWRSPEYPIGKIMLHVLTGLFNCFTFFKLGHSTIDMQNRLFSIFIFLTISPPLIQQLQPRFLGFRAIYTAREQGSKIYSWTAFVTGAFLVELPYSVVAGTIYWCCWYWGVGFPHETSRAGFAWLLVFLFEIYYVSLGQAIAAMAPNAMLASLLVPPFFTFIIAFAGVVSPPRAFPYFWRSWMYWLTPFHYLLEAFLSTVVHDVPVRCSSGEYAQITPPTGQSCQQYLGTFVTQNGGYLNNPTAIGSTCQYCQYANGDEYTNTLNVYYYHRGRNVGIFCGYIIFNIVMIYVITWIYLGGITRFIKGLRPKGKTQEQGGGKMAETKPQAQATAARGEETEQMNTYIQSGRITMAKKFSIEVSPSEKPGHGPIRRSPHSPKELITSPDDSIKTTYDILQFAARHYPNKDAVGSRKVLRVHTEEKKIKKVVDGKETEVPKKWNFFELSPFSFITFQELRDKAERLGCGLKALGMEEGDKVQIYAATSQMWLTMSQASSSQSFPIVTAYDTLGEEGLTHSLVETSAKTIFCDGSLLPTLVKPLEKATEVRHIVYHGDVKEKDIEELKQAYGDRLTIRDDEALEQLGRENPVAPNPPKAEDLCCIMYTSGSTGAPKGVVLSHANLVAAVGGITQILSHNINKDDNYIAFLPLAHVLEFIVEHYMLFLGATMGYGNVKTLTDASVRHCAGDIREFRPTVMVGVPAVFESVRKGILTKVAAGGFVTQKLFSGALSAKSFLNSWSLPGSGVLDAAVFKKVRQATGGRLRYTLSGGAPLSAETQRFLSTALCPMLIGYGLTETCAMCTIMPPEAFSIGPVGCPVPCSEIKLVSVEDAGYKAEENKGEVWIRGPSITKGYFNRDKETAEAFTEDGWFMTGDIGTWLPNGQLQIIDRKKNLVKTAHGEYIALEKLESIYRTTQVVQNICVYADQSKVKPIAIIVPVEAALKKIAEEKGIKGEDLEDLCKDDYLKKAVLDHLLDTGKKAGLKGIELLQAAVLAPEEWTPQNGLVTSAQKLQRKKILEQYKDEVEHAYKHTSP</sequence>
<dbReference type="InterPro" id="IPR003439">
    <property type="entry name" value="ABC_transporter-like_ATP-bd"/>
</dbReference>
<feature type="transmembrane region" description="Helical" evidence="10">
    <location>
        <begin position="559"/>
        <end position="576"/>
    </location>
</feature>
<dbReference type="InterPro" id="IPR029481">
    <property type="entry name" value="ABC_trans_N"/>
</dbReference>
<evidence type="ECO:0000256" key="3">
    <source>
        <dbReference type="ARBA" id="ARBA00022448"/>
    </source>
</evidence>
<dbReference type="CDD" id="cd03232">
    <property type="entry name" value="ABCG_PDR_domain2"/>
    <property type="match status" value="1"/>
</dbReference>
<feature type="transmembrane region" description="Helical" evidence="10">
    <location>
        <begin position="628"/>
        <end position="652"/>
    </location>
</feature>
<dbReference type="PROSITE" id="PS50893">
    <property type="entry name" value="ABC_TRANSPORTER_2"/>
    <property type="match status" value="2"/>
</dbReference>
<dbReference type="GO" id="GO:0016887">
    <property type="term" value="F:ATP hydrolysis activity"/>
    <property type="evidence" value="ECO:0007669"/>
    <property type="project" value="InterPro"/>
</dbReference>
<feature type="transmembrane region" description="Helical" evidence="10">
    <location>
        <begin position="1308"/>
        <end position="1340"/>
    </location>
</feature>
<reference evidence="12 13" key="2">
    <citation type="journal article" date="2014" name="J. Gen. Appl. Microbiol.">
        <title>The early diverging ascomycetous budding yeast Saitoella complicata has three histone deacetylases belonging to the Clr6, Hos2, and Rpd3 lineages.</title>
        <authorList>
            <person name="Nishida H."/>
            <person name="Matsumoto T."/>
            <person name="Kondo S."/>
            <person name="Hamamoto M."/>
            <person name="Yoshikawa H."/>
        </authorList>
    </citation>
    <scope>NUCLEOTIDE SEQUENCE [LARGE SCALE GENOMIC DNA]</scope>
    <source>
        <strain evidence="12 13">NRRL Y-17804</strain>
    </source>
</reference>
<dbReference type="InterPro" id="IPR042099">
    <property type="entry name" value="ANL_N_sf"/>
</dbReference>
<dbReference type="GO" id="GO:0140359">
    <property type="term" value="F:ABC-type transporter activity"/>
    <property type="evidence" value="ECO:0007669"/>
    <property type="project" value="InterPro"/>
</dbReference>
<name>A0A0E9NCG6_SAICN</name>
<dbReference type="PANTHER" id="PTHR19241">
    <property type="entry name" value="ATP-BINDING CASSETTE TRANSPORTER"/>
    <property type="match status" value="1"/>
</dbReference>
<feature type="transmembrane region" description="Helical" evidence="10">
    <location>
        <begin position="694"/>
        <end position="715"/>
    </location>
</feature>
<gene>
    <name evidence="12" type="ORF">G7K_1599-t1</name>
</gene>
<proteinExistence type="inferred from homology"/>
<evidence type="ECO:0000256" key="2">
    <source>
        <dbReference type="ARBA" id="ARBA00006012"/>
    </source>
</evidence>
<dbReference type="InterPro" id="IPR027417">
    <property type="entry name" value="P-loop_NTPase"/>
</dbReference>
<dbReference type="Pfam" id="PF19055">
    <property type="entry name" value="ABC2_membrane_7"/>
    <property type="match status" value="1"/>
</dbReference>
<feature type="compositionally biased region" description="Low complexity" evidence="9">
    <location>
        <begin position="1"/>
        <end position="16"/>
    </location>
</feature>
<evidence type="ECO:0000256" key="6">
    <source>
        <dbReference type="ARBA" id="ARBA00022840"/>
    </source>
</evidence>
<reference evidence="12 13" key="1">
    <citation type="journal article" date="2011" name="J. Gen. Appl. Microbiol.">
        <title>Draft genome sequencing of the enigmatic yeast Saitoella complicata.</title>
        <authorList>
            <person name="Nishida H."/>
            <person name="Hamamoto M."/>
            <person name="Sugiyama J."/>
        </authorList>
    </citation>
    <scope>NUCLEOTIDE SEQUENCE [LARGE SCALE GENOMIC DNA]</scope>
    <source>
        <strain evidence="12 13">NRRL Y-17804</strain>
    </source>
</reference>
<feature type="domain" description="ABC transporter" evidence="11">
    <location>
        <begin position="906"/>
        <end position="1147"/>
    </location>
</feature>
<protein>
    <recommendedName>
        <fullName evidence="11">ABC transporter domain-containing protein</fullName>
    </recommendedName>
</protein>
<dbReference type="Proteomes" id="UP000033140">
    <property type="component" value="Unassembled WGS sequence"/>
</dbReference>
<feature type="region of interest" description="Disordered" evidence="9">
    <location>
        <begin position="852"/>
        <end position="890"/>
    </location>
</feature>
<dbReference type="GO" id="GO:0016020">
    <property type="term" value="C:membrane"/>
    <property type="evidence" value="ECO:0007669"/>
    <property type="project" value="UniProtKB-SubCell"/>
</dbReference>
<keyword evidence="6" id="KW-0067">ATP-binding</keyword>
<dbReference type="Pfam" id="PF14510">
    <property type="entry name" value="ABC_trans_N"/>
    <property type="match status" value="1"/>
</dbReference>
<dbReference type="InterPro" id="IPR000873">
    <property type="entry name" value="AMP-dep_synth/lig_dom"/>
</dbReference>
<comment type="subcellular location">
    <subcellularLocation>
        <location evidence="1">Membrane</location>
        <topology evidence="1">Multi-pass membrane protein</topology>
    </subcellularLocation>
</comment>
<keyword evidence="8 10" id="KW-0472">Membrane</keyword>
<feature type="transmembrane region" description="Helical" evidence="10">
    <location>
        <begin position="806"/>
        <end position="824"/>
    </location>
</feature>
<feature type="transmembrane region" description="Helical" evidence="10">
    <location>
        <begin position="1271"/>
        <end position="1288"/>
    </location>
</feature>
<feature type="domain" description="ABC transporter" evidence="11">
    <location>
        <begin position="187"/>
        <end position="437"/>
    </location>
</feature>
<comment type="similarity">
    <text evidence="2">Belongs to the ABC transporter superfamily. ABCG family. PDR (TC 3.A.1.205) subfamily.</text>
</comment>
<keyword evidence="7 10" id="KW-1133">Transmembrane helix</keyword>
<evidence type="ECO:0000256" key="10">
    <source>
        <dbReference type="SAM" id="Phobius"/>
    </source>
</evidence>
<feature type="region of interest" description="Disordered" evidence="9">
    <location>
        <begin position="1539"/>
        <end position="1568"/>
    </location>
</feature>
<comment type="caution">
    <text evidence="12">The sequence shown here is derived from an EMBL/GenBank/DDBJ whole genome shotgun (WGS) entry which is preliminary data.</text>
</comment>
<feature type="transmembrane region" description="Helical" evidence="10">
    <location>
        <begin position="588"/>
        <end position="608"/>
    </location>
</feature>
<feature type="transmembrane region" description="Helical" evidence="10">
    <location>
        <begin position="1380"/>
        <end position="1400"/>
    </location>
</feature>
<evidence type="ECO:0000256" key="7">
    <source>
        <dbReference type="ARBA" id="ARBA00022989"/>
    </source>
</evidence>
<dbReference type="SUPFAM" id="SSF52540">
    <property type="entry name" value="P-loop containing nucleoside triphosphate hydrolases"/>
    <property type="match status" value="2"/>
</dbReference>
<dbReference type="InterPro" id="IPR013525">
    <property type="entry name" value="ABC2_TM"/>
</dbReference>
<dbReference type="SMART" id="SM00382">
    <property type="entry name" value="AAA"/>
    <property type="match status" value="2"/>
</dbReference>
<dbReference type="Pfam" id="PF01061">
    <property type="entry name" value="ABC2_membrane"/>
    <property type="match status" value="2"/>
</dbReference>
<dbReference type="PROSITE" id="PS00455">
    <property type="entry name" value="AMP_BINDING"/>
    <property type="match status" value="1"/>
</dbReference>
<evidence type="ECO:0000313" key="12">
    <source>
        <dbReference type="EMBL" id="GAO47391.1"/>
    </source>
</evidence>
<feature type="transmembrane region" description="Helical" evidence="10">
    <location>
        <begin position="664"/>
        <end position="682"/>
    </location>
</feature>
<keyword evidence="5" id="KW-0547">Nucleotide-binding</keyword>
<feature type="region of interest" description="Disordered" evidence="9">
    <location>
        <begin position="102"/>
        <end position="132"/>
    </location>
</feature>
<dbReference type="InterPro" id="IPR043926">
    <property type="entry name" value="ABCG_dom"/>
</dbReference>
<evidence type="ECO:0000259" key="11">
    <source>
        <dbReference type="PROSITE" id="PS50893"/>
    </source>
</evidence>
<evidence type="ECO:0000256" key="8">
    <source>
        <dbReference type="ARBA" id="ARBA00023136"/>
    </source>
</evidence>
<dbReference type="EMBL" id="BACD03000008">
    <property type="protein sequence ID" value="GAO47391.1"/>
    <property type="molecule type" value="Genomic_DNA"/>
</dbReference>
<dbReference type="SUPFAM" id="SSF56801">
    <property type="entry name" value="Acetyl-CoA synthetase-like"/>
    <property type="match status" value="1"/>
</dbReference>
<feature type="compositionally biased region" description="Basic and acidic residues" evidence="9">
    <location>
        <begin position="876"/>
        <end position="885"/>
    </location>
</feature>
<dbReference type="OMA" id="PTHHIAS"/>
<keyword evidence="4 10" id="KW-0812">Transmembrane</keyword>
<dbReference type="PROSITE" id="PS00211">
    <property type="entry name" value="ABC_TRANSPORTER_1"/>
    <property type="match status" value="1"/>
</dbReference>
<feature type="region of interest" description="Disordered" evidence="9">
    <location>
        <begin position="1591"/>
        <end position="1614"/>
    </location>
</feature>
<evidence type="ECO:0000256" key="4">
    <source>
        <dbReference type="ARBA" id="ARBA00022692"/>
    </source>
</evidence>
<dbReference type="STRING" id="698492.A0A0E9NCG6"/>
<keyword evidence="3" id="KW-0813">Transport</keyword>
<feature type="region of interest" description="Disordered" evidence="9">
    <location>
        <begin position="40"/>
        <end position="81"/>
    </location>
</feature>
<dbReference type="InterPro" id="IPR010929">
    <property type="entry name" value="PDR_CDR_ABC"/>
</dbReference>
<evidence type="ECO:0000256" key="1">
    <source>
        <dbReference type="ARBA" id="ARBA00004141"/>
    </source>
</evidence>
<dbReference type="CDD" id="cd17639">
    <property type="entry name" value="LC_FACS_euk1"/>
    <property type="match status" value="1"/>
</dbReference>
<feature type="transmembrane region" description="Helical" evidence="10">
    <location>
        <begin position="1505"/>
        <end position="1527"/>
    </location>
</feature>
<dbReference type="InterPro" id="IPR003593">
    <property type="entry name" value="AAA+_ATPase"/>
</dbReference>
<keyword evidence="13" id="KW-1185">Reference proteome</keyword>
<dbReference type="Pfam" id="PF00005">
    <property type="entry name" value="ABC_tran"/>
    <property type="match status" value="2"/>
</dbReference>
<evidence type="ECO:0000256" key="5">
    <source>
        <dbReference type="ARBA" id="ARBA00022741"/>
    </source>
</evidence>